<proteinExistence type="predicted"/>
<sequence length="277" mass="29959">MSSSAVQYSSKQDQEQGLSLTGVNSTVVRLTAVEVTARMLHGETPSDAMQGGFDDIQQAYLDTAELPGPASEERATAENVITKLPVFSSSVSIVAKTNASIATELEDFLLGLERDAVAEKVSRGGIINISSSDDCFGVYMSYIDADLPIFPVLFDPLSRDNRPAASCLYFDSSVDLAAYMGEVVKKLSAANFNPVYPVELLTLRPADTAGSNSQYVVSCDDLIEALGDLPAEELPEFEPVIEGNENNQFCGFCGFDWQGELLSLRNKFFGAGEQWFV</sequence>
<reference evidence="1 2" key="1">
    <citation type="submission" date="2008-07" db="EMBL/GenBank/DDBJ databases">
        <authorList>
            <person name="El-Sayed N."/>
            <person name="Caler E."/>
            <person name="Inman J."/>
            <person name="Amedeo P."/>
            <person name="Hass B."/>
            <person name="Wortman J."/>
        </authorList>
    </citation>
    <scope>NUCLEOTIDE SEQUENCE [LARGE SCALE GENOMIC DNA]</scope>
    <source>
        <strain evidence="2">ATCC 50983 / TXsc</strain>
    </source>
</reference>
<dbReference type="Proteomes" id="UP000007800">
    <property type="component" value="Unassembled WGS sequence"/>
</dbReference>
<evidence type="ECO:0000313" key="1">
    <source>
        <dbReference type="EMBL" id="EER20690.1"/>
    </source>
</evidence>
<gene>
    <name evidence="1" type="ORF">Pmar_PMAR015630</name>
</gene>
<organism evidence="2">
    <name type="scientific">Perkinsus marinus (strain ATCC 50983 / TXsc)</name>
    <dbReference type="NCBI Taxonomy" id="423536"/>
    <lineage>
        <taxon>Eukaryota</taxon>
        <taxon>Sar</taxon>
        <taxon>Alveolata</taxon>
        <taxon>Perkinsozoa</taxon>
        <taxon>Perkinsea</taxon>
        <taxon>Perkinsida</taxon>
        <taxon>Perkinsidae</taxon>
        <taxon>Perkinsus</taxon>
    </lineage>
</organism>
<keyword evidence="2" id="KW-1185">Reference proteome</keyword>
<accession>C5K474</accession>
<evidence type="ECO:0000313" key="2">
    <source>
        <dbReference type="Proteomes" id="UP000007800"/>
    </source>
</evidence>
<dbReference type="AlphaFoldDB" id="C5K474"/>
<dbReference type="InParanoid" id="C5K474"/>
<dbReference type="OrthoDB" id="431636at2759"/>
<dbReference type="EMBL" id="GG670443">
    <property type="protein sequence ID" value="EER20690.1"/>
    <property type="molecule type" value="Genomic_DNA"/>
</dbReference>
<protein>
    <submittedName>
        <fullName evidence="1">Uncharacterized protein</fullName>
    </submittedName>
</protein>
<name>C5K474_PERM5</name>
<dbReference type="GeneID" id="9051249"/>
<dbReference type="OMA" id="NQFCGFC"/>
<dbReference type="RefSeq" id="XP_002788894.1">
    <property type="nucleotide sequence ID" value="XM_002788848.1"/>
</dbReference>